<dbReference type="STRING" id="98403.A0A151GUV2"/>
<evidence type="ECO:0000313" key="2">
    <source>
        <dbReference type="Proteomes" id="UP000076580"/>
    </source>
</evidence>
<name>A0A151GUV2_DRECN</name>
<sequence length="172" mass="19852">MWRVEGFWRCGGPGGARNPRDFLAYLTQTFGSVQDKEQAQDRLATLIQKEGQTLGAFLPDFEDTLTKAGGDTWGDDCRLAWLRNSLSASLREQLIAVEMPQTYSDYIKRLQTLAWNFERTARFRELKKKEARATMTAVTRIMEGTSRATRKEIARNRKEQLSLRWMLTAIRL</sequence>
<gene>
    <name evidence="1" type="ORF">DCS_02033</name>
</gene>
<keyword evidence="2" id="KW-1185">Reference proteome</keyword>
<evidence type="ECO:0000313" key="1">
    <source>
        <dbReference type="EMBL" id="KYK60894.1"/>
    </source>
</evidence>
<proteinExistence type="predicted"/>
<accession>A0A151GUV2</accession>
<dbReference type="InParanoid" id="A0A151GUV2"/>
<evidence type="ECO:0008006" key="3">
    <source>
        <dbReference type="Google" id="ProtNLM"/>
    </source>
</evidence>
<dbReference type="EMBL" id="LAYC01000001">
    <property type="protein sequence ID" value="KYK60894.1"/>
    <property type="molecule type" value="Genomic_DNA"/>
</dbReference>
<dbReference type="Proteomes" id="UP000076580">
    <property type="component" value="Chromosome 01"/>
</dbReference>
<protein>
    <recommendedName>
        <fullName evidence="3">Retrotransposon gag domain-containing protein</fullName>
    </recommendedName>
</protein>
<dbReference type="AlphaFoldDB" id="A0A151GUV2"/>
<organism evidence="1 2">
    <name type="scientific">Drechmeria coniospora</name>
    <name type="common">Nematophagous fungus</name>
    <name type="synonym">Meria coniospora</name>
    <dbReference type="NCBI Taxonomy" id="98403"/>
    <lineage>
        <taxon>Eukaryota</taxon>
        <taxon>Fungi</taxon>
        <taxon>Dikarya</taxon>
        <taxon>Ascomycota</taxon>
        <taxon>Pezizomycotina</taxon>
        <taxon>Sordariomycetes</taxon>
        <taxon>Hypocreomycetidae</taxon>
        <taxon>Hypocreales</taxon>
        <taxon>Ophiocordycipitaceae</taxon>
        <taxon>Drechmeria</taxon>
    </lineage>
</organism>
<dbReference type="RefSeq" id="XP_040660246.1">
    <property type="nucleotide sequence ID" value="XM_040799363.1"/>
</dbReference>
<comment type="caution">
    <text evidence="1">The sequence shown here is derived from an EMBL/GenBank/DDBJ whole genome shotgun (WGS) entry which is preliminary data.</text>
</comment>
<dbReference type="GeneID" id="63714676"/>
<reference evidence="1 2" key="1">
    <citation type="journal article" date="2016" name="Sci. Rep.">
        <title>Insights into Adaptations to a Near-Obligate Nematode Endoparasitic Lifestyle from the Finished Genome of Drechmeria coniospora.</title>
        <authorList>
            <person name="Zhang L."/>
            <person name="Zhou Z."/>
            <person name="Guo Q."/>
            <person name="Fokkens L."/>
            <person name="Miskei M."/>
            <person name="Pocsi I."/>
            <person name="Zhang W."/>
            <person name="Chen M."/>
            <person name="Wang L."/>
            <person name="Sun Y."/>
            <person name="Donzelli B.G."/>
            <person name="Gibson D.M."/>
            <person name="Nelson D.R."/>
            <person name="Luo J.G."/>
            <person name="Rep M."/>
            <person name="Liu H."/>
            <person name="Yang S."/>
            <person name="Wang J."/>
            <person name="Krasnoff S.B."/>
            <person name="Xu Y."/>
            <person name="Molnar I."/>
            <person name="Lin M."/>
        </authorList>
    </citation>
    <scope>NUCLEOTIDE SEQUENCE [LARGE SCALE GENOMIC DNA]</scope>
    <source>
        <strain evidence="1 2">ARSEF 6962</strain>
    </source>
</reference>